<dbReference type="PANTHER" id="PTHR43699">
    <property type="entry name" value="3-DEHYDROQUINATE DEHYDRATASE"/>
    <property type="match status" value="1"/>
</dbReference>
<dbReference type="PANTHER" id="PTHR43699:SF1">
    <property type="entry name" value="3-DEHYDROQUINATE DEHYDRATASE"/>
    <property type="match status" value="1"/>
</dbReference>
<comment type="caution">
    <text evidence="5">The sequence shown here is derived from an EMBL/GenBank/DDBJ whole genome shotgun (WGS) entry which is preliminary data.</text>
</comment>
<dbReference type="InterPro" id="IPR050146">
    <property type="entry name" value="Type-I_3-dehydroquinase"/>
</dbReference>
<comment type="pathway">
    <text evidence="4">Metabolic intermediate biosynthesis; chorismate biosynthesis; chorismate from D-erythrose 4-phosphate and phosphoenolpyruvate: step 3/7.</text>
</comment>
<dbReference type="GO" id="GO:0003855">
    <property type="term" value="F:3-dehydroquinate dehydratase activity"/>
    <property type="evidence" value="ECO:0007669"/>
    <property type="project" value="UniProtKB-UniRule"/>
</dbReference>
<feature type="active site" description="Schiff-base intermediate with substrate" evidence="4">
    <location>
        <position position="134"/>
    </location>
</feature>
<sequence>MHCVSLGNSSFEECKCHVSKHPLVELRLDTLGLTLDEIEALCKTASKIIATCRLLNVGEEKQRDLLLHAIKCGVAYVDLELEASDMQQIVINACAQCKNTSLIISYHNFIETPDSITLEEIVHACSSKGADIVKIACMVQDSSDNLRLLSLLQLQRRLIVVGMGEKGKITRIAAPLLGALWTYVALEEGKETAEGQLSLSDYSDIMNKLSESKH</sequence>
<feature type="binding site" evidence="4">
    <location>
        <position position="192"/>
    </location>
    <ligand>
        <name>3-dehydroquinate</name>
        <dbReference type="ChEBI" id="CHEBI:32364"/>
    </ligand>
</feature>
<dbReference type="UniPathway" id="UPA00053">
    <property type="reaction ID" value="UER00086"/>
</dbReference>
<keyword evidence="2 4" id="KW-0456">Lyase</keyword>
<organism evidence="5 6">
    <name type="scientific">SAR324 cluster bacterium</name>
    <dbReference type="NCBI Taxonomy" id="2024889"/>
    <lineage>
        <taxon>Bacteria</taxon>
        <taxon>Deltaproteobacteria</taxon>
        <taxon>SAR324 cluster</taxon>
    </lineage>
</organism>
<feature type="binding site" evidence="4">
    <location>
        <position position="5"/>
    </location>
    <ligand>
        <name>3-dehydroquinate</name>
        <dbReference type="ChEBI" id="CHEBI:32364"/>
    </ligand>
</feature>
<reference evidence="5 6" key="1">
    <citation type="journal article" date="2020" name="Biotechnol. Biofuels">
        <title>New insights from the biogas microbiome by comprehensive genome-resolved metagenomics of nearly 1600 species originating from multiple anaerobic digesters.</title>
        <authorList>
            <person name="Campanaro S."/>
            <person name="Treu L."/>
            <person name="Rodriguez-R L.M."/>
            <person name="Kovalovszki A."/>
            <person name="Ziels R.M."/>
            <person name="Maus I."/>
            <person name="Zhu X."/>
            <person name="Kougias P.G."/>
            <person name="Basile A."/>
            <person name="Luo G."/>
            <person name="Schluter A."/>
            <person name="Konstantinidis K.T."/>
            <person name="Angelidaki I."/>
        </authorList>
    </citation>
    <scope>NUCLEOTIDE SEQUENCE [LARGE SCALE GENOMIC DNA]</scope>
    <source>
        <strain evidence="5">AS27yjCOA_65</strain>
    </source>
</reference>
<dbReference type="SUPFAM" id="SSF51569">
    <property type="entry name" value="Aldolase"/>
    <property type="match status" value="1"/>
</dbReference>
<gene>
    <name evidence="4" type="primary">aroD</name>
    <name evidence="5" type="ORF">GYA55_12975</name>
</gene>
<feature type="active site" description="Proton donor/acceptor" evidence="4">
    <location>
        <position position="107"/>
    </location>
</feature>
<dbReference type="Pfam" id="PF01487">
    <property type="entry name" value="DHquinase_I"/>
    <property type="match status" value="1"/>
</dbReference>
<dbReference type="EC" id="4.2.1.10" evidence="4"/>
<protein>
    <recommendedName>
        <fullName evidence="4">3-dehydroquinate dehydratase</fullName>
        <shortName evidence="4">3-dehydroquinase</shortName>
        <ecNumber evidence="4">4.2.1.10</ecNumber>
    </recommendedName>
    <alternativeName>
        <fullName evidence="4">Type I DHQase</fullName>
    </alternativeName>
    <alternativeName>
        <fullName evidence="4">Type I dehydroquinase</fullName>
        <shortName evidence="4">DHQ1</shortName>
    </alternativeName>
</protein>
<proteinExistence type="inferred from homology"/>
<dbReference type="HAMAP" id="MF_00214">
    <property type="entry name" value="AroD"/>
    <property type="match status" value="1"/>
</dbReference>
<evidence type="ECO:0000256" key="3">
    <source>
        <dbReference type="ARBA" id="ARBA00023270"/>
    </source>
</evidence>
<keyword evidence="3 4" id="KW-0704">Schiff base</keyword>
<dbReference type="GO" id="GO:0009073">
    <property type="term" value="P:aromatic amino acid family biosynthetic process"/>
    <property type="evidence" value="ECO:0007669"/>
    <property type="project" value="UniProtKB-KW"/>
</dbReference>
<feature type="binding site" evidence="4">
    <location>
        <position position="171"/>
    </location>
    <ligand>
        <name>3-dehydroquinate</name>
        <dbReference type="ChEBI" id="CHEBI:32364"/>
    </ligand>
</feature>
<dbReference type="Gene3D" id="3.20.20.70">
    <property type="entry name" value="Aldolase class I"/>
    <property type="match status" value="1"/>
</dbReference>
<dbReference type="InterPro" id="IPR013785">
    <property type="entry name" value="Aldolase_TIM"/>
</dbReference>
<dbReference type="AlphaFoldDB" id="A0A7X9FTN6"/>
<dbReference type="Proteomes" id="UP000524246">
    <property type="component" value="Unassembled WGS sequence"/>
</dbReference>
<comment type="subunit">
    <text evidence="4">Homodimer.</text>
</comment>
<evidence type="ECO:0000256" key="2">
    <source>
        <dbReference type="ARBA" id="ARBA00023239"/>
    </source>
</evidence>
<feature type="binding site" evidence="4">
    <location>
        <begin position="25"/>
        <end position="27"/>
    </location>
    <ligand>
        <name>3-dehydroquinate</name>
        <dbReference type="ChEBI" id="CHEBI:32364"/>
    </ligand>
</feature>
<accession>A0A7X9FTN6</accession>
<dbReference type="InterPro" id="IPR018508">
    <property type="entry name" value="3-dehydroquinate_DH_AS"/>
</dbReference>
<evidence type="ECO:0000256" key="4">
    <source>
        <dbReference type="HAMAP-Rule" id="MF_00214"/>
    </source>
</evidence>
<dbReference type="EMBL" id="JAAZON010000595">
    <property type="protein sequence ID" value="NMC64069.1"/>
    <property type="molecule type" value="Genomic_DNA"/>
</dbReference>
<comment type="function">
    <text evidence="4">Involved in the third step of the chorismate pathway, which leads to the biosynthesis of aromatic amino acids. Catalyzes the cis-dehydration of 3-dehydroquinate (DHQ) and introduces the first double bond of the aromatic ring to yield 3-dehydroshikimate.</text>
</comment>
<keyword evidence="4" id="KW-0057">Aromatic amino acid biosynthesis</keyword>
<comment type="similarity">
    <text evidence="4">Belongs to the type-I 3-dehydroquinase family.</text>
</comment>
<name>A0A7X9FTN6_9DELT</name>
<comment type="catalytic activity">
    <reaction evidence="1 4">
        <text>3-dehydroquinate = 3-dehydroshikimate + H2O</text>
        <dbReference type="Rhea" id="RHEA:21096"/>
        <dbReference type="ChEBI" id="CHEBI:15377"/>
        <dbReference type="ChEBI" id="CHEBI:16630"/>
        <dbReference type="ChEBI" id="CHEBI:32364"/>
        <dbReference type="EC" id="4.2.1.10"/>
    </reaction>
</comment>
<dbReference type="PROSITE" id="PS01028">
    <property type="entry name" value="DEHYDROQUINASE_I"/>
    <property type="match status" value="1"/>
</dbReference>
<dbReference type="InterPro" id="IPR001381">
    <property type="entry name" value="DHquinase_I"/>
</dbReference>
<keyword evidence="4" id="KW-0028">Amino-acid biosynthesis</keyword>
<feature type="binding site" evidence="4">
    <location>
        <position position="53"/>
    </location>
    <ligand>
        <name>3-dehydroquinate</name>
        <dbReference type="ChEBI" id="CHEBI:32364"/>
    </ligand>
</feature>
<evidence type="ECO:0000256" key="1">
    <source>
        <dbReference type="ARBA" id="ARBA00001864"/>
    </source>
</evidence>
<dbReference type="CDD" id="cd00502">
    <property type="entry name" value="DHQase_I"/>
    <property type="match status" value="1"/>
</dbReference>
<feature type="binding site" evidence="4">
    <location>
        <position position="196"/>
    </location>
    <ligand>
        <name>3-dehydroquinate</name>
        <dbReference type="ChEBI" id="CHEBI:32364"/>
    </ligand>
</feature>
<dbReference type="GO" id="GO:0009423">
    <property type="term" value="P:chorismate biosynthetic process"/>
    <property type="evidence" value="ECO:0007669"/>
    <property type="project" value="UniProtKB-UniRule"/>
</dbReference>
<evidence type="ECO:0000313" key="5">
    <source>
        <dbReference type="EMBL" id="NMC64069.1"/>
    </source>
</evidence>
<evidence type="ECO:0000313" key="6">
    <source>
        <dbReference type="Proteomes" id="UP000524246"/>
    </source>
</evidence>
<dbReference type="GO" id="GO:0046279">
    <property type="term" value="P:3,4-dihydroxybenzoate biosynthetic process"/>
    <property type="evidence" value="ECO:0007669"/>
    <property type="project" value="TreeGrafter"/>
</dbReference>
<dbReference type="GO" id="GO:0008652">
    <property type="term" value="P:amino acid biosynthetic process"/>
    <property type="evidence" value="ECO:0007669"/>
    <property type="project" value="UniProtKB-KW"/>
</dbReference>